<evidence type="ECO:0000256" key="2">
    <source>
        <dbReference type="ARBA" id="ARBA00022692"/>
    </source>
</evidence>
<reference evidence="11" key="3">
    <citation type="submission" date="2025-09" db="UniProtKB">
        <authorList>
            <consortium name="Ensembl"/>
        </authorList>
    </citation>
    <scope>IDENTIFICATION</scope>
</reference>
<dbReference type="AlphaFoldDB" id="A0AAZ1XXR2"/>
<dbReference type="PANTHER" id="PTHR12011:SF474">
    <property type="entry name" value="ADHESION G PROTEIN-COUPLED RECEPTOR G11-RELATED"/>
    <property type="match status" value="1"/>
</dbReference>
<gene>
    <name evidence="11" type="primary">LOC116322384</name>
</gene>
<dbReference type="Pfam" id="PF01825">
    <property type="entry name" value="GPS"/>
    <property type="match status" value="1"/>
</dbReference>
<reference evidence="11" key="2">
    <citation type="submission" date="2025-08" db="UniProtKB">
        <authorList>
            <consortium name="Ensembl"/>
        </authorList>
    </citation>
    <scope>IDENTIFICATION</scope>
</reference>
<keyword evidence="3 7" id="KW-1133">Transmembrane helix</keyword>
<evidence type="ECO:0000256" key="4">
    <source>
        <dbReference type="ARBA" id="ARBA00023136"/>
    </source>
</evidence>
<keyword evidence="12" id="KW-1185">Reference proteome</keyword>
<dbReference type="InterPro" id="IPR046338">
    <property type="entry name" value="GAIN_dom_sf"/>
</dbReference>
<proteinExistence type="predicted"/>
<feature type="compositionally biased region" description="Polar residues" evidence="6">
    <location>
        <begin position="322"/>
        <end position="336"/>
    </location>
</feature>
<feature type="region of interest" description="Disordered" evidence="6">
    <location>
        <begin position="181"/>
        <end position="336"/>
    </location>
</feature>
<feature type="transmembrane region" description="Helical" evidence="7">
    <location>
        <begin position="601"/>
        <end position="627"/>
    </location>
</feature>
<name>A0AAZ1XXR2_OREAU</name>
<comment type="subcellular location">
    <subcellularLocation>
        <location evidence="1">Membrane</location>
        <topology evidence="1">Multi-pass membrane protein</topology>
    </subcellularLocation>
</comment>
<feature type="compositionally biased region" description="Low complexity" evidence="6">
    <location>
        <begin position="184"/>
        <end position="321"/>
    </location>
</feature>
<keyword evidence="5" id="KW-1015">Disulfide bond</keyword>
<evidence type="ECO:0000256" key="7">
    <source>
        <dbReference type="SAM" id="Phobius"/>
    </source>
</evidence>
<evidence type="ECO:0008006" key="13">
    <source>
        <dbReference type="Google" id="ProtNLM"/>
    </source>
</evidence>
<feature type="transmembrane region" description="Helical" evidence="7">
    <location>
        <begin position="648"/>
        <end position="667"/>
    </location>
</feature>
<keyword evidence="4 7" id="KW-0472">Membrane</keyword>
<feature type="chain" id="PRO_5044193802" description="Adhesion G-protein coupled receptor G2-like" evidence="8">
    <location>
        <begin position="28"/>
        <end position="818"/>
    </location>
</feature>
<dbReference type="GO" id="GO:0005886">
    <property type="term" value="C:plasma membrane"/>
    <property type="evidence" value="ECO:0007669"/>
    <property type="project" value="TreeGrafter"/>
</dbReference>
<keyword evidence="8" id="KW-0732">Signal</keyword>
<protein>
    <recommendedName>
        <fullName evidence="13">Adhesion G-protein coupled receptor G2-like</fullName>
    </recommendedName>
</protein>
<evidence type="ECO:0000256" key="5">
    <source>
        <dbReference type="ARBA" id="ARBA00023157"/>
    </source>
</evidence>
<dbReference type="InterPro" id="IPR017981">
    <property type="entry name" value="GPCR_2-like_7TM"/>
</dbReference>
<accession>A0AAZ1XXR2</accession>
<dbReference type="PROSITE" id="PS50221">
    <property type="entry name" value="GAIN_B"/>
    <property type="match status" value="1"/>
</dbReference>
<feature type="transmembrane region" description="Helical" evidence="7">
    <location>
        <begin position="743"/>
        <end position="761"/>
    </location>
</feature>
<dbReference type="GO" id="GO:0004930">
    <property type="term" value="F:G protein-coupled receptor activity"/>
    <property type="evidence" value="ECO:0007669"/>
    <property type="project" value="InterPro"/>
</dbReference>
<evidence type="ECO:0000259" key="9">
    <source>
        <dbReference type="PROSITE" id="PS50221"/>
    </source>
</evidence>
<dbReference type="Proteomes" id="UP000472276">
    <property type="component" value="Unassembled WGS sequence"/>
</dbReference>
<dbReference type="PANTHER" id="PTHR12011">
    <property type="entry name" value="ADHESION G-PROTEIN COUPLED RECEPTOR"/>
    <property type="match status" value="1"/>
</dbReference>
<dbReference type="Gene3D" id="2.60.220.50">
    <property type="match status" value="1"/>
</dbReference>
<reference evidence="12" key="1">
    <citation type="submission" date="2020-03" db="EMBL/GenBank/DDBJ databases">
        <title>Evolution of repeat sequences and sex chromosomes of tilapia species revealed by chromosome-level genomes.</title>
        <authorList>
            <person name="Xu L."/>
            <person name="Tao W."/>
            <person name="Wang D."/>
            <person name="Zhou Q."/>
        </authorList>
    </citation>
    <scope>NUCLEOTIDE SEQUENCE [LARGE SCALE GENOMIC DNA]</scope>
    <source>
        <strain evidence="12">Israel</strain>
    </source>
</reference>
<dbReference type="GO" id="GO:0007189">
    <property type="term" value="P:adenylate cyclase-activating G protein-coupled receptor signaling pathway"/>
    <property type="evidence" value="ECO:0007669"/>
    <property type="project" value="TreeGrafter"/>
</dbReference>
<dbReference type="PROSITE" id="PS50261">
    <property type="entry name" value="G_PROTEIN_RECEP_F2_4"/>
    <property type="match status" value="1"/>
</dbReference>
<feature type="transmembrane region" description="Helical" evidence="7">
    <location>
        <begin position="767"/>
        <end position="788"/>
    </location>
</feature>
<dbReference type="InterPro" id="IPR000203">
    <property type="entry name" value="GPS"/>
</dbReference>
<evidence type="ECO:0000256" key="1">
    <source>
        <dbReference type="ARBA" id="ARBA00004141"/>
    </source>
</evidence>
<dbReference type="GO" id="GO:0007166">
    <property type="term" value="P:cell surface receptor signaling pathway"/>
    <property type="evidence" value="ECO:0007669"/>
    <property type="project" value="InterPro"/>
</dbReference>
<feature type="transmembrane region" description="Helical" evidence="7">
    <location>
        <begin position="577"/>
        <end position="595"/>
    </location>
</feature>
<evidence type="ECO:0000259" key="10">
    <source>
        <dbReference type="PROSITE" id="PS50261"/>
    </source>
</evidence>
<dbReference type="InterPro" id="IPR000832">
    <property type="entry name" value="GPCR_2_secretin-like"/>
</dbReference>
<evidence type="ECO:0000256" key="6">
    <source>
        <dbReference type="SAM" id="MobiDB-lite"/>
    </source>
</evidence>
<dbReference type="SMART" id="SM00303">
    <property type="entry name" value="GPS"/>
    <property type="match status" value="1"/>
</dbReference>
<keyword evidence="2 7" id="KW-0812">Transmembrane</keyword>
<dbReference type="InterPro" id="IPR057244">
    <property type="entry name" value="GAIN_B"/>
</dbReference>
<evidence type="ECO:0000256" key="3">
    <source>
        <dbReference type="ARBA" id="ARBA00022989"/>
    </source>
</evidence>
<feature type="domain" description="GAIN-B" evidence="9">
    <location>
        <begin position="381"/>
        <end position="532"/>
    </location>
</feature>
<dbReference type="PRINTS" id="PR00249">
    <property type="entry name" value="GPCRSECRETIN"/>
</dbReference>
<organism evidence="11 12">
    <name type="scientific">Oreochromis aureus</name>
    <name type="common">Israeli tilapia</name>
    <name type="synonym">Chromis aureus</name>
    <dbReference type="NCBI Taxonomy" id="47969"/>
    <lineage>
        <taxon>Eukaryota</taxon>
        <taxon>Metazoa</taxon>
        <taxon>Chordata</taxon>
        <taxon>Craniata</taxon>
        <taxon>Vertebrata</taxon>
        <taxon>Euteleostomi</taxon>
        <taxon>Actinopterygii</taxon>
        <taxon>Neopterygii</taxon>
        <taxon>Teleostei</taxon>
        <taxon>Neoteleostei</taxon>
        <taxon>Acanthomorphata</taxon>
        <taxon>Ovalentaria</taxon>
        <taxon>Cichlomorphae</taxon>
        <taxon>Cichliformes</taxon>
        <taxon>Cichlidae</taxon>
        <taxon>African cichlids</taxon>
        <taxon>Pseudocrenilabrinae</taxon>
        <taxon>Oreochromini</taxon>
        <taxon>Oreochromis</taxon>
    </lineage>
</organism>
<evidence type="ECO:0000313" key="11">
    <source>
        <dbReference type="Ensembl" id="ENSOABP00000072409.1"/>
    </source>
</evidence>
<feature type="transmembrane region" description="Helical" evidence="7">
    <location>
        <begin position="541"/>
        <end position="565"/>
    </location>
</feature>
<dbReference type="Ensembl" id="ENSOABT00000084179.1">
    <property type="protein sequence ID" value="ENSOABP00000072409.1"/>
    <property type="gene ID" value="ENSOABG00000032733.1"/>
</dbReference>
<feature type="transmembrane region" description="Helical" evidence="7">
    <location>
        <begin position="700"/>
        <end position="722"/>
    </location>
</feature>
<dbReference type="Gene3D" id="1.20.1070.10">
    <property type="entry name" value="Rhodopsin 7-helix transmembrane proteins"/>
    <property type="match status" value="1"/>
</dbReference>
<feature type="signal peptide" evidence="8">
    <location>
        <begin position="1"/>
        <end position="27"/>
    </location>
</feature>
<dbReference type="Pfam" id="PF00002">
    <property type="entry name" value="7tm_2"/>
    <property type="match status" value="1"/>
</dbReference>
<sequence>MLSLDVNHCLMFAVELMLLFYSTGINGDCKPKNTLFISPKSIVDAYFPSETIYQKDNGIKLCFNIQPNNTRAECCNSTNFDCNIEVKIDQGKYRLNLTEKILSNQDIVVMKDPEHNYSCMPSQLYKSSPGFLYNIHRCLSESMKNMSMNMRLSNGSFCEKLCKGKTEYVISDNDTCNVSCNPKPSTTTTSINSSSSSSGQSSTTITPSSSSGQSTTITPSFSSGQSSTTITPSSSSGQSTTITPSSSSGQSSTTITPSSSSGQSSTTITPSSSSGQSTTITPSSSSGQSSTTITPSSSSGQSSTTITPSSSSGQSSSTTTSNNNNQPRPIDLSINNTIPNPVDVMKNLSFVLELMGNSSTARIKMGNVTGVIAKLSQKNQTNMNFAFTENADVKIVKGEDSNFTGPFHFIDIPKEASKMAVERNGSFLGILLFPQQHAGDSSKYYLNREIFGIEMGAKIQNLSQPIEIQYSNVDKKGANASCVSWDGKSTDANGKSLWITDGCQTVETNNSITCQCTHLTFFAILMSPPPANISASDVNSLTYITSIGCGLSLFFLIVGLFMHVLVRKGKASEATKILMNLFVAMLILNLSFLTNESISNLGIKGACVAIAAVLHYGMLATFTWFFMQALHLYLSLRRICTEVKHYMLKIYVTGWGVPAVVVIALLASQKYNSININTNEGKAATMCWISDAGIHQGVNIGYYALVFVFTLSVFILTVRQIVLMPKAGKAQDNSSIKSNTSTILGLFLLLGITWAFAFFSYGPLLLASYYIFTILNSFQGFFLFIYYYKSSKIIGDGKIHTQSSSTATSNTAVTSPYA</sequence>
<evidence type="ECO:0000256" key="8">
    <source>
        <dbReference type="SAM" id="SignalP"/>
    </source>
</evidence>
<feature type="domain" description="G-protein coupled receptors family 2 profile 2" evidence="10">
    <location>
        <begin position="541"/>
        <end position="791"/>
    </location>
</feature>
<evidence type="ECO:0000313" key="12">
    <source>
        <dbReference type="Proteomes" id="UP000472276"/>
    </source>
</evidence>